<comment type="caution">
    <text evidence="1">The sequence shown here is derived from an EMBL/GenBank/DDBJ whole genome shotgun (WGS) entry which is preliminary data.</text>
</comment>
<evidence type="ECO:0000313" key="2">
    <source>
        <dbReference type="Proteomes" id="UP001055879"/>
    </source>
</evidence>
<proteinExistence type="predicted"/>
<reference evidence="1 2" key="2">
    <citation type="journal article" date="2022" name="Mol. Ecol. Resour.">
        <title>The genomes of chicory, endive, great burdock and yacon provide insights into Asteraceae paleo-polyploidization history and plant inulin production.</title>
        <authorList>
            <person name="Fan W."/>
            <person name="Wang S."/>
            <person name="Wang H."/>
            <person name="Wang A."/>
            <person name="Jiang F."/>
            <person name="Liu H."/>
            <person name="Zhao H."/>
            <person name="Xu D."/>
            <person name="Zhang Y."/>
        </authorList>
    </citation>
    <scope>NUCLEOTIDE SEQUENCE [LARGE SCALE GENOMIC DNA]</scope>
    <source>
        <strain evidence="2">cv. Niubang</strain>
    </source>
</reference>
<organism evidence="1 2">
    <name type="scientific">Arctium lappa</name>
    <name type="common">Greater burdock</name>
    <name type="synonym">Lappa major</name>
    <dbReference type="NCBI Taxonomy" id="4217"/>
    <lineage>
        <taxon>Eukaryota</taxon>
        <taxon>Viridiplantae</taxon>
        <taxon>Streptophyta</taxon>
        <taxon>Embryophyta</taxon>
        <taxon>Tracheophyta</taxon>
        <taxon>Spermatophyta</taxon>
        <taxon>Magnoliopsida</taxon>
        <taxon>eudicotyledons</taxon>
        <taxon>Gunneridae</taxon>
        <taxon>Pentapetalae</taxon>
        <taxon>asterids</taxon>
        <taxon>campanulids</taxon>
        <taxon>Asterales</taxon>
        <taxon>Asteraceae</taxon>
        <taxon>Carduoideae</taxon>
        <taxon>Cardueae</taxon>
        <taxon>Arctiinae</taxon>
        <taxon>Arctium</taxon>
    </lineage>
</organism>
<gene>
    <name evidence="1" type="ORF">L6452_17455</name>
</gene>
<name>A0ACB9C3F9_ARCLA</name>
<accession>A0ACB9C3F9</accession>
<reference evidence="2" key="1">
    <citation type="journal article" date="2022" name="Mol. Ecol. Resour.">
        <title>The genomes of chicory, endive, great burdock and yacon provide insights into Asteraceae palaeo-polyploidization history and plant inulin production.</title>
        <authorList>
            <person name="Fan W."/>
            <person name="Wang S."/>
            <person name="Wang H."/>
            <person name="Wang A."/>
            <person name="Jiang F."/>
            <person name="Liu H."/>
            <person name="Zhao H."/>
            <person name="Xu D."/>
            <person name="Zhang Y."/>
        </authorList>
    </citation>
    <scope>NUCLEOTIDE SEQUENCE [LARGE SCALE GENOMIC DNA]</scope>
    <source>
        <strain evidence="2">cv. Niubang</strain>
    </source>
</reference>
<evidence type="ECO:0000313" key="1">
    <source>
        <dbReference type="EMBL" id="KAI3728811.1"/>
    </source>
</evidence>
<dbReference type="Proteomes" id="UP001055879">
    <property type="component" value="Linkage Group LG05"/>
</dbReference>
<keyword evidence="2" id="KW-1185">Reference proteome</keyword>
<dbReference type="EMBL" id="CM042051">
    <property type="protein sequence ID" value="KAI3728811.1"/>
    <property type="molecule type" value="Genomic_DNA"/>
</dbReference>
<sequence length="839" mass="94714">MIFMIPSELFLCSLFIFFIPCLSSGADTLAVNHYLSGDATLVSLAGNFEMGFFRPGESPNYYIGIWYKKKVTSNPPTIVWVANRNTPVSDRFSSKLKIIDGNLVLLDKSNSQMWSTNMISTPSSSALVVLHDDGNLVLRSGSSPPIWQSFDHPTHTFLPGGKLGYDNRTSKKQVITSWRSREDPAEGPFSLEIDENELQYVIKWNKSVQYWTSGPWNGRIFSKVPEMNLNYIYNFSFFSNENEIYFTYSLYDPSIISRLIIDVSGQIQQQTWLESQKQWNIFWSQPRTQCEVYAICGSFGTCRETQLPFCNCLPGFKPRSESDWSHGNFFGGCVRKLSIHNKLEENLGFITSYVPVRLLSLFLENGTPLVDEPRCRRSCLDDHSCDAYSFTSKICRLWNSENLNKISLVFVSDDANSVPLNIKVSSSDLPTNPAKLNTKVLVAGIVSGFFGLVFLCSIGLIFYKKVKRRGSRDENQGNLELQFDDSATNVRYLVDPGILSAEDRKGIVVPFFEFKTILSVTQNFSLANKLGQGGFGPVYKGMLPGGTEIAVKRLSSQSGQGLKEFKNEVVLIAKLQHRNLVRLVGYSMKDHEMILLYEYMPNKSLDRFIFDRTLCMCLDWAIRFDIIMGIARGLLYLHQDSRLRIIHRDLKTSNVLLDEEMNPKISDFGLAKIVKGRETEASTGRVIGTYGYMSPEYALDGLFSVKSDVFSFGVVVLEIMSGKRNTGYYHNQQAFSLISYAWGLWKDKTPLDLLDPALAESCNSIEVLRCMIIGLLCIQEDPQDRPTMMDVVLMLGTDIESLPDPKEPAFVSKTRLHSLPSSSSKSEINQLTITDLEGR</sequence>
<protein>
    <submittedName>
        <fullName evidence="1">Uncharacterized protein</fullName>
    </submittedName>
</protein>